<feature type="transmembrane region" description="Helical" evidence="1">
    <location>
        <begin position="98"/>
        <end position="120"/>
    </location>
</feature>
<feature type="transmembrane region" description="Helical" evidence="1">
    <location>
        <begin position="200"/>
        <end position="217"/>
    </location>
</feature>
<feature type="transmembrane region" description="Helical" evidence="1">
    <location>
        <begin position="159"/>
        <end position="179"/>
    </location>
</feature>
<evidence type="ECO:0000256" key="1">
    <source>
        <dbReference type="SAM" id="Phobius"/>
    </source>
</evidence>
<evidence type="ECO:0000313" key="2">
    <source>
        <dbReference type="EMBL" id="MFD2566259.1"/>
    </source>
</evidence>
<comment type="caution">
    <text evidence="2">The sequence shown here is derived from an EMBL/GenBank/DDBJ whole genome shotgun (WGS) entry which is preliminary data.</text>
</comment>
<feature type="transmembrane region" description="Helical" evidence="1">
    <location>
        <begin position="223"/>
        <end position="241"/>
    </location>
</feature>
<keyword evidence="3" id="KW-1185">Reference proteome</keyword>
<organism evidence="2 3">
    <name type="scientific">Pseudotenacibaculum haliotis</name>
    <dbReference type="NCBI Taxonomy" id="1862138"/>
    <lineage>
        <taxon>Bacteria</taxon>
        <taxon>Pseudomonadati</taxon>
        <taxon>Bacteroidota</taxon>
        <taxon>Flavobacteriia</taxon>
        <taxon>Flavobacteriales</taxon>
        <taxon>Flavobacteriaceae</taxon>
        <taxon>Pseudotenacibaculum</taxon>
    </lineage>
</organism>
<reference evidence="3" key="1">
    <citation type="journal article" date="2019" name="Int. J. Syst. Evol. Microbiol.">
        <title>The Global Catalogue of Microorganisms (GCM) 10K type strain sequencing project: providing services to taxonomists for standard genome sequencing and annotation.</title>
        <authorList>
            <consortium name="The Broad Institute Genomics Platform"/>
            <consortium name="The Broad Institute Genome Sequencing Center for Infectious Disease"/>
            <person name="Wu L."/>
            <person name="Ma J."/>
        </authorList>
    </citation>
    <scope>NUCLEOTIDE SEQUENCE [LARGE SCALE GENOMIC DNA]</scope>
    <source>
        <strain evidence="3">KCTC 52127</strain>
    </source>
</reference>
<feature type="transmembrane region" description="Helical" evidence="1">
    <location>
        <begin position="73"/>
        <end position="92"/>
    </location>
</feature>
<accession>A0ABW5LNV9</accession>
<dbReference type="EMBL" id="JBHULH010000001">
    <property type="protein sequence ID" value="MFD2566259.1"/>
    <property type="molecule type" value="Genomic_DNA"/>
</dbReference>
<evidence type="ECO:0000313" key="3">
    <source>
        <dbReference type="Proteomes" id="UP001597508"/>
    </source>
</evidence>
<keyword evidence="1" id="KW-0812">Transmembrane</keyword>
<feature type="transmembrane region" description="Helical" evidence="1">
    <location>
        <begin position="44"/>
        <end position="61"/>
    </location>
</feature>
<dbReference type="RefSeq" id="WP_379664978.1">
    <property type="nucleotide sequence ID" value="NZ_JBHULH010000001.1"/>
</dbReference>
<gene>
    <name evidence="2" type="ORF">ACFSRZ_02670</name>
</gene>
<dbReference type="Proteomes" id="UP001597508">
    <property type="component" value="Unassembled WGS sequence"/>
</dbReference>
<sequence length="272" mass="31619">MKYLKYILDFYINASVHVALSVYALTRITELYFDLPYNQDLDYFIFFGTITGYNFIKYAGVAKFYHMSLTKNMRLIQIFSFICFCFLCYYGWKLDLETLWLFAPFSLLTILYIVPFLGGFQKNLRGISYLKIFIVAGVWSGVTAVIPLMATGSEIDTNLIFLFVQRLLFIIVLILPFEIRDMQLDLKDVKTLPQKVGIPQTKRIGLGLLLVVLALEFEITDSVQLRNVFLGICLILLFLLMRTKENQSKYYSSFWVEALPIVWWVTLLLLAL</sequence>
<name>A0ABW5LNV9_9FLAO</name>
<feature type="transmembrane region" description="Helical" evidence="1">
    <location>
        <begin position="7"/>
        <end position="24"/>
    </location>
</feature>
<keyword evidence="1" id="KW-0472">Membrane</keyword>
<protein>
    <recommendedName>
        <fullName evidence="4">Prenyltransferase</fullName>
    </recommendedName>
</protein>
<keyword evidence="1" id="KW-1133">Transmembrane helix</keyword>
<evidence type="ECO:0008006" key="4">
    <source>
        <dbReference type="Google" id="ProtNLM"/>
    </source>
</evidence>
<proteinExistence type="predicted"/>
<feature type="transmembrane region" description="Helical" evidence="1">
    <location>
        <begin position="253"/>
        <end position="271"/>
    </location>
</feature>
<feature type="transmembrane region" description="Helical" evidence="1">
    <location>
        <begin position="132"/>
        <end position="153"/>
    </location>
</feature>